<dbReference type="Pfam" id="PF12706">
    <property type="entry name" value="Lactamase_B_2"/>
    <property type="match status" value="1"/>
</dbReference>
<dbReference type="InterPro" id="IPR036866">
    <property type="entry name" value="RibonucZ/Hydroxyglut_hydro"/>
</dbReference>
<dbReference type="InParanoid" id="J9DP35"/>
<feature type="domain" description="Metallo-beta-lactamase" evidence="1">
    <location>
        <begin position="107"/>
        <end position="272"/>
    </location>
</feature>
<dbReference type="OMA" id="CGPDFRQ"/>
<dbReference type="EMBL" id="AFBI03000046">
    <property type="protein sequence ID" value="EJW03092.1"/>
    <property type="molecule type" value="Genomic_DNA"/>
</dbReference>
<keyword evidence="3" id="KW-1185">Reference proteome</keyword>
<dbReference type="HOGENOM" id="CLU_044538_1_0_1"/>
<accession>J9DP35</accession>
<reference evidence="3" key="2">
    <citation type="submission" date="2015-07" db="EMBL/GenBank/DDBJ databases">
        <title>Contrasting host-pathogen interactions and genome evolution in two generalist and specialist microsporidian pathogens of mosquitoes.</title>
        <authorList>
            <consortium name="The Broad Institute Genomics Platform"/>
            <consortium name="The Broad Institute Genome Sequencing Center for Infectious Disease"/>
            <person name="Cuomo C.A."/>
            <person name="Sanscrainte N.D."/>
            <person name="Goldberg J.M."/>
            <person name="Heiman D."/>
            <person name="Young S."/>
            <person name="Zeng Q."/>
            <person name="Becnel J.J."/>
            <person name="Birren B.W."/>
        </authorList>
    </citation>
    <scope>NUCLEOTIDE SEQUENCE [LARGE SCALE GENOMIC DNA]</scope>
    <source>
        <strain evidence="3">USNM 41457</strain>
    </source>
</reference>
<dbReference type="AlphaFoldDB" id="J9DP35"/>
<dbReference type="CDD" id="cd16279">
    <property type="entry name" value="metallo-hydrolase-like_MBL-fold"/>
    <property type="match status" value="1"/>
</dbReference>
<gene>
    <name evidence="2" type="ORF">EDEG_02527</name>
</gene>
<sequence length="304" mass="34720">MKKNKVNSIVFLGTGPSSGVPNLYCLTSNPCSNCLDKSNKRTCVSLLLETNTKPIIIDCGKDFKHQYERYLLEMHSSIKKCKLGMLKSNKESKNHYECSENLCKYENYSKLPSVLLTHCHADAILGLDSLKQMTPNNLNLPIYSDQPTLDYLDLCFGYLFHKNVYSKTISGPLKKINIKVDQINTIEDVEIVPFYVEHGDSKCLGYKIDNRIVYISDCSSIDQDEVYKLIFNIETLILECTSIDILTFGHLRLKDSIKIIDRIKPKKTYLIGMSHTVDCTELKGILKNFPYDIEIAHDNLRIDL</sequence>
<name>J9DP35_EDHAE</name>
<dbReference type="OrthoDB" id="341300at2759"/>
<reference evidence="2 3" key="1">
    <citation type="submission" date="2011-08" db="EMBL/GenBank/DDBJ databases">
        <authorList>
            <person name="Liu Z.J."/>
            <person name="Shi F.L."/>
            <person name="Lu J.Q."/>
            <person name="Li M."/>
            <person name="Wang Z.L."/>
        </authorList>
    </citation>
    <scope>NUCLEOTIDE SEQUENCE [LARGE SCALE GENOMIC DNA]</scope>
    <source>
        <strain evidence="2 3">USNM 41457</strain>
    </source>
</reference>
<dbReference type="Gene3D" id="3.60.15.10">
    <property type="entry name" value="Ribonuclease Z/Hydroxyacylglutathione hydrolase-like"/>
    <property type="match status" value="1"/>
</dbReference>
<dbReference type="Proteomes" id="UP000003163">
    <property type="component" value="Unassembled WGS sequence"/>
</dbReference>
<dbReference type="PANTHER" id="PTHR42663:SF6">
    <property type="entry name" value="HYDROLASE C777.06C-RELATED"/>
    <property type="match status" value="1"/>
</dbReference>
<evidence type="ECO:0000313" key="2">
    <source>
        <dbReference type="EMBL" id="EJW03092.1"/>
    </source>
</evidence>
<proteinExistence type="predicted"/>
<dbReference type="InterPro" id="IPR001279">
    <property type="entry name" value="Metallo-B-lactamas"/>
</dbReference>
<dbReference type="STRING" id="1003232.J9DP35"/>
<dbReference type="VEuPathDB" id="MicrosporidiaDB:EDEG_02527"/>
<dbReference type="SUPFAM" id="SSF56281">
    <property type="entry name" value="Metallo-hydrolase/oxidoreductase"/>
    <property type="match status" value="1"/>
</dbReference>
<evidence type="ECO:0000313" key="3">
    <source>
        <dbReference type="Proteomes" id="UP000003163"/>
    </source>
</evidence>
<dbReference type="PANTHER" id="PTHR42663">
    <property type="entry name" value="HYDROLASE C777.06C-RELATED-RELATED"/>
    <property type="match status" value="1"/>
</dbReference>
<comment type="caution">
    <text evidence="2">The sequence shown here is derived from an EMBL/GenBank/DDBJ whole genome shotgun (WGS) entry which is preliminary data.</text>
</comment>
<protein>
    <recommendedName>
        <fullName evidence="1">Metallo-beta-lactamase domain-containing protein</fullName>
    </recommendedName>
</protein>
<evidence type="ECO:0000259" key="1">
    <source>
        <dbReference type="Pfam" id="PF12706"/>
    </source>
</evidence>
<organism evidence="2 3">
    <name type="scientific">Edhazardia aedis (strain USNM 41457)</name>
    <name type="common">Microsporidian parasite</name>
    <dbReference type="NCBI Taxonomy" id="1003232"/>
    <lineage>
        <taxon>Eukaryota</taxon>
        <taxon>Fungi</taxon>
        <taxon>Fungi incertae sedis</taxon>
        <taxon>Microsporidia</taxon>
        <taxon>Edhazardia</taxon>
    </lineage>
</organism>